<dbReference type="EMBL" id="QXFH01000060">
    <property type="protein sequence ID" value="RIV36708.1"/>
    <property type="molecule type" value="Genomic_DNA"/>
</dbReference>
<protein>
    <submittedName>
        <fullName evidence="5">MarR family transcriptional regulator</fullName>
    </submittedName>
</protein>
<dbReference type="PROSITE" id="PS50995">
    <property type="entry name" value="HTH_MARR_2"/>
    <property type="match status" value="1"/>
</dbReference>
<dbReference type="SUPFAM" id="SSF46785">
    <property type="entry name" value="Winged helix' DNA-binding domain"/>
    <property type="match status" value="1"/>
</dbReference>
<dbReference type="GO" id="GO:0003677">
    <property type="term" value="F:DNA binding"/>
    <property type="evidence" value="ECO:0007669"/>
    <property type="project" value="UniProtKB-KW"/>
</dbReference>
<evidence type="ECO:0000313" key="5">
    <source>
        <dbReference type="EMBL" id="RIV36708.1"/>
    </source>
</evidence>
<evidence type="ECO:0000313" key="6">
    <source>
        <dbReference type="Proteomes" id="UP000266067"/>
    </source>
</evidence>
<evidence type="ECO:0000256" key="3">
    <source>
        <dbReference type="ARBA" id="ARBA00023163"/>
    </source>
</evidence>
<dbReference type="Pfam" id="PF12802">
    <property type="entry name" value="MarR_2"/>
    <property type="match status" value="1"/>
</dbReference>
<dbReference type="InterPro" id="IPR036388">
    <property type="entry name" value="WH-like_DNA-bd_sf"/>
</dbReference>
<feature type="domain" description="HTH marR-type" evidence="4">
    <location>
        <begin position="27"/>
        <end position="162"/>
    </location>
</feature>
<keyword evidence="2" id="KW-0238">DNA-binding</keyword>
<keyword evidence="3" id="KW-0804">Transcription</keyword>
<evidence type="ECO:0000259" key="4">
    <source>
        <dbReference type="PROSITE" id="PS50995"/>
    </source>
</evidence>
<dbReference type="OrthoDB" id="9799747at2"/>
<dbReference type="SMART" id="SM00347">
    <property type="entry name" value="HTH_MARR"/>
    <property type="match status" value="1"/>
</dbReference>
<dbReference type="PANTHER" id="PTHR42756">
    <property type="entry name" value="TRANSCRIPTIONAL REGULATOR, MARR"/>
    <property type="match status" value="1"/>
</dbReference>
<proteinExistence type="predicted"/>
<dbReference type="InterPro" id="IPR036390">
    <property type="entry name" value="WH_DNA-bd_sf"/>
</dbReference>
<gene>
    <name evidence="5" type="ORF">D2V08_01625</name>
</gene>
<dbReference type="Gene3D" id="1.10.10.10">
    <property type="entry name" value="Winged helix-like DNA-binding domain superfamily/Winged helix DNA-binding domain"/>
    <property type="match status" value="1"/>
</dbReference>
<dbReference type="PANTHER" id="PTHR42756:SF1">
    <property type="entry name" value="TRANSCRIPTIONAL REPRESSOR OF EMRAB OPERON"/>
    <property type="match status" value="1"/>
</dbReference>
<dbReference type="RefSeq" id="WP_119606385.1">
    <property type="nucleotide sequence ID" value="NZ_QXFH01000060.1"/>
</dbReference>
<accession>A0A3A1NAW8</accession>
<keyword evidence="6" id="KW-1185">Reference proteome</keyword>
<evidence type="ECO:0000256" key="2">
    <source>
        <dbReference type="ARBA" id="ARBA00023125"/>
    </source>
</evidence>
<name>A0A3A1NAW8_9FLAO</name>
<reference evidence="5 6" key="1">
    <citation type="submission" date="2018-08" db="EMBL/GenBank/DDBJ databases">
        <title>Proposal of Muricauda 72 sp.nov. and Muricauda NH166 sp.nov., isolated from seawater.</title>
        <authorList>
            <person name="Cheng H."/>
            <person name="Wu Y.-H."/>
            <person name="Guo L.-L."/>
            <person name="Xu X.-W."/>
        </authorList>
    </citation>
    <scope>NUCLEOTIDE SEQUENCE [LARGE SCALE GENOMIC DNA]</scope>
    <source>
        <strain evidence="5 6">KCTC 22173</strain>
    </source>
</reference>
<sequence length="172" mass="19481">MDEQSHDIVQQLAEEWERERPGLDVSPMKIVGRILSLGRILEKRIGKVLQSHGIHYSDLDVLATLRRSGSPYALSPKELMESVLITSGAMTALLNRLVKLGLIYRMPDAKDRRSTLACLTEKGKDLIDEVIVVRFEEAADAIEMFNEKEKRELALLLAKMSKNIALEFTFEN</sequence>
<dbReference type="PRINTS" id="PR00598">
    <property type="entry name" value="HTHMARR"/>
</dbReference>
<dbReference type="InterPro" id="IPR000835">
    <property type="entry name" value="HTH_MarR-typ"/>
</dbReference>
<dbReference type="AlphaFoldDB" id="A0A3A1NAW8"/>
<dbReference type="Proteomes" id="UP000266067">
    <property type="component" value="Unassembled WGS sequence"/>
</dbReference>
<dbReference type="GO" id="GO:0003700">
    <property type="term" value="F:DNA-binding transcription factor activity"/>
    <property type="evidence" value="ECO:0007669"/>
    <property type="project" value="InterPro"/>
</dbReference>
<evidence type="ECO:0000256" key="1">
    <source>
        <dbReference type="ARBA" id="ARBA00023015"/>
    </source>
</evidence>
<comment type="caution">
    <text evidence="5">The sequence shown here is derived from an EMBL/GenBank/DDBJ whole genome shotgun (WGS) entry which is preliminary data.</text>
</comment>
<organism evidence="5 6">
    <name type="scientific">Flagellimonas lutimaris</name>
    <dbReference type="NCBI Taxonomy" id="475082"/>
    <lineage>
        <taxon>Bacteria</taxon>
        <taxon>Pseudomonadati</taxon>
        <taxon>Bacteroidota</taxon>
        <taxon>Flavobacteriia</taxon>
        <taxon>Flavobacteriales</taxon>
        <taxon>Flavobacteriaceae</taxon>
        <taxon>Flagellimonas</taxon>
    </lineage>
</organism>
<keyword evidence="1" id="KW-0805">Transcription regulation</keyword>